<evidence type="ECO:0000256" key="4">
    <source>
        <dbReference type="ARBA" id="ARBA00018932"/>
    </source>
</evidence>
<evidence type="ECO:0000256" key="9">
    <source>
        <dbReference type="ARBA" id="ARBA00023285"/>
    </source>
</evidence>
<dbReference type="SUPFAM" id="SSF82549">
    <property type="entry name" value="DAK1/DegV-like"/>
    <property type="match status" value="1"/>
</dbReference>
<dbReference type="PROSITE" id="PS51481">
    <property type="entry name" value="DHAK"/>
    <property type="match status" value="1"/>
</dbReference>
<evidence type="ECO:0000256" key="10">
    <source>
        <dbReference type="ARBA" id="ARBA00032426"/>
    </source>
</evidence>
<proteinExistence type="predicted"/>
<reference evidence="18 19" key="1">
    <citation type="journal article" date="2018" name="J. Allergy Clin. Immunol.">
        <title>High-quality assembly of Dermatophagoides pteronyssinus genome and transcriptome reveals a wide range of novel allergens.</title>
        <authorList>
            <person name="Liu X.Y."/>
            <person name="Yang K.Y."/>
            <person name="Wang M.Q."/>
            <person name="Kwok J.S."/>
            <person name="Zeng X."/>
            <person name="Yang Z."/>
            <person name="Xiao X.J."/>
            <person name="Lau C.P."/>
            <person name="Li Y."/>
            <person name="Huang Z.M."/>
            <person name="Ba J.G."/>
            <person name="Yim A.K."/>
            <person name="Ouyang C.Y."/>
            <person name="Ngai S.M."/>
            <person name="Chan T.F."/>
            <person name="Leung E.L."/>
            <person name="Liu L."/>
            <person name="Liu Z.G."/>
            <person name="Tsui S.K."/>
        </authorList>
    </citation>
    <scope>NUCLEOTIDE SEQUENCE [LARGE SCALE GENOMIC DNA]</scope>
    <source>
        <strain evidence="18">Derp</strain>
    </source>
</reference>
<evidence type="ECO:0000256" key="8">
    <source>
        <dbReference type="ARBA" id="ARBA00022840"/>
    </source>
</evidence>
<reference evidence="18 19" key="2">
    <citation type="journal article" date="2022" name="Mol. Biol. Evol.">
        <title>Comparative Genomics Reveals Insights into the Divergent Evolution of Astigmatic Mites and Household Pest Adaptations.</title>
        <authorList>
            <person name="Xiong Q."/>
            <person name="Wan A.T."/>
            <person name="Liu X."/>
            <person name="Fung C.S."/>
            <person name="Xiao X."/>
            <person name="Malainual N."/>
            <person name="Hou J."/>
            <person name="Wang L."/>
            <person name="Wang M."/>
            <person name="Yang K.Y."/>
            <person name="Cui Y."/>
            <person name="Leung E.L."/>
            <person name="Nong W."/>
            <person name="Shin S.K."/>
            <person name="Au S.W."/>
            <person name="Jeong K.Y."/>
            <person name="Chew F.T."/>
            <person name="Hui J.H."/>
            <person name="Leung T.F."/>
            <person name="Tungtrongchitr A."/>
            <person name="Zhong N."/>
            <person name="Liu Z."/>
            <person name="Tsui S.K."/>
        </authorList>
    </citation>
    <scope>NUCLEOTIDE SEQUENCE [LARGE SCALE GENOMIC DNA]</scope>
    <source>
        <strain evidence="18">Derp</strain>
    </source>
</reference>
<keyword evidence="9" id="KW-0170">Cobalt</keyword>
<dbReference type="InterPro" id="IPR004006">
    <property type="entry name" value="DhaK_dom"/>
</dbReference>
<dbReference type="InterPro" id="IPR036117">
    <property type="entry name" value="DhaL_dom_sf"/>
</dbReference>
<dbReference type="Gene3D" id="3.30.1180.20">
    <property type="entry name" value="Dihydroxyacetone kinase, domain 2"/>
    <property type="match status" value="1"/>
</dbReference>
<evidence type="ECO:0000256" key="14">
    <source>
        <dbReference type="ARBA" id="ARBA00048526"/>
    </source>
</evidence>
<evidence type="ECO:0000256" key="7">
    <source>
        <dbReference type="ARBA" id="ARBA00022777"/>
    </source>
</evidence>
<dbReference type="PANTHER" id="PTHR28629">
    <property type="entry name" value="TRIOKINASE/FMN CYCLASE"/>
    <property type="match status" value="1"/>
</dbReference>
<comment type="subunit">
    <text evidence="12">Homodimer. Interacts with IFIH1 (via the CARD domains), the interaction is inhibited by viral infection.</text>
</comment>
<evidence type="ECO:0000313" key="18">
    <source>
        <dbReference type="EMBL" id="KAH9414510.1"/>
    </source>
</evidence>
<evidence type="ECO:0000256" key="11">
    <source>
        <dbReference type="ARBA" id="ARBA00045490"/>
    </source>
</evidence>
<name>A0ABQ8IWR3_DERPT</name>
<dbReference type="PROSITE" id="PS51480">
    <property type="entry name" value="DHAL"/>
    <property type="match status" value="1"/>
</dbReference>
<dbReference type="InterPro" id="IPR004007">
    <property type="entry name" value="DhaL_dom"/>
</dbReference>
<dbReference type="EC" id="4.6.1.15" evidence="3"/>
<evidence type="ECO:0000256" key="15">
    <source>
        <dbReference type="ARBA" id="ARBA00048898"/>
    </source>
</evidence>
<dbReference type="Proteomes" id="UP000887458">
    <property type="component" value="Unassembled WGS sequence"/>
</dbReference>
<gene>
    <name evidence="18" type="ORF">DERP_008705</name>
</gene>
<dbReference type="Gene3D" id="1.25.40.340">
    <property type="match status" value="1"/>
</dbReference>
<comment type="caution">
    <text evidence="18">The sequence shown here is derived from an EMBL/GenBank/DDBJ whole genome shotgun (WGS) entry which is preliminary data.</text>
</comment>
<dbReference type="Pfam" id="PF02734">
    <property type="entry name" value="Dak2"/>
    <property type="match status" value="1"/>
</dbReference>
<evidence type="ECO:0000313" key="19">
    <source>
        <dbReference type="Proteomes" id="UP000887458"/>
    </source>
</evidence>
<comment type="catalytic activity">
    <reaction evidence="14">
        <text>FAD = riboflavin cyclic-4',5'-phosphate + AMP + H(+)</text>
        <dbReference type="Rhea" id="RHEA:13729"/>
        <dbReference type="ChEBI" id="CHEBI:15378"/>
        <dbReference type="ChEBI" id="CHEBI:57692"/>
        <dbReference type="ChEBI" id="CHEBI:76202"/>
        <dbReference type="ChEBI" id="CHEBI:456215"/>
        <dbReference type="EC" id="4.6.1.15"/>
    </reaction>
</comment>
<dbReference type="PANTHER" id="PTHR28629:SF4">
    <property type="entry name" value="TRIOKINASE_FMN CYCLASE"/>
    <property type="match status" value="1"/>
</dbReference>
<protein>
    <recommendedName>
        <fullName evidence="4">Triokinase/FMN cyclase</fullName>
        <ecNumber evidence="2">2.7.1.28</ecNumber>
        <ecNumber evidence="1">2.7.1.29</ecNumber>
        <ecNumber evidence="3">4.6.1.15</ecNumber>
    </recommendedName>
    <alternativeName>
        <fullName evidence="10">Bifunctional ATP-dependent dihydroxyacetone kinase/FAD-AMP lyase (cyclizing)</fullName>
    </alternativeName>
</protein>
<organism evidence="18 19">
    <name type="scientific">Dermatophagoides pteronyssinus</name>
    <name type="common">European house dust mite</name>
    <dbReference type="NCBI Taxonomy" id="6956"/>
    <lineage>
        <taxon>Eukaryota</taxon>
        <taxon>Metazoa</taxon>
        <taxon>Ecdysozoa</taxon>
        <taxon>Arthropoda</taxon>
        <taxon>Chelicerata</taxon>
        <taxon>Arachnida</taxon>
        <taxon>Acari</taxon>
        <taxon>Acariformes</taxon>
        <taxon>Sarcoptiformes</taxon>
        <taxon>Astigmata</taxon>
        <taxon>Psoroptidia</taxon>
        <taxon>Analgoidea</taxon>
        <taxon>Pyroglyphidae</taxon>
        <taxon>Dermatophagoidinae</taxon>
        <taxon>Dermatophagoides</taxon>
    </lineage>
</organism>
<dbReference type="SMART" id="SM01120">
    <property type="entry name" value="Dak2"/>
    <property type="match status" value="1"/>
</dbReference>
<evidence type="ECO:0000256" key="3">
    <source>
        <dbReference type="ARBA" id="ARBA00012578"/>
    </source>
</evidence>
<evidence type="ECO:0000256" key="2">
    <source>
        <dbReference type="ARBA" id="ARBA00012110"/>
    </source>
</evidence>
<accession>A0ABQ8IWR3</accession>
<dbReference type="SUPFAM" id="SSF101473">
    <property type="entry name" value="DhaL-like"/>
    <property type="match status" value="1"/>
</dbReference>
<keyword evidence="5" id="KW-0808">Transferase</keyword>
<feature type="domain" description="DhaL" evidence="16">
    <location>
        <begin position="398"/>
        <end position="617"/>
    </location>
</feature>
<dbReference type="EC" id="2.7.1.29" evidence="1"/>
<dbReference type="Gene3D" id="3.40.50.10440">
    <property type="entry name" value="Dihydroxyacetone kinase, domain 1"/>
    <property type="match status" value="1"/>
</dbReference>
<evidence type="ECO:0000256" key="6">
    <source>
        <dbReference type="ARBA" id="ARBA00022741"/>
    </source>
</evidence>
<dbReference type="EMBL" id="NJHN03000107">
    <property type="protein sequence ID" value="KAH9414510.1"/>
    <property type="molecule type" value="Genomic_DNA"/>
</dbReference>
<comment type="catalytic activity">
    <reaction evidence="13">
        <text>D-glyceraldehyde + ATP = D-glyceraldehyde 3-phosphate + ADP + H(+)</text>
        <dbReference type="Rhea" id="RHEA:13941"/>
        <dbReference type="ChEBI" id="CHEBI:15378"/>
        <dbReference type="ChEBI" id="CHEBI:17378"/>
        <dbReference type="ChEBI" id="CHEBI:30616"/>
        <dbReference type="ChEBI" id="CHEBI:59776"/>
        <dbReference type="ChEBI" id="CHEBI:456216"/>
        <dbReference type="EC" id="2.7.1.28"/>
    </reaction>
</comment>
<evidence type="ECO:0000256" key="12">
    <source>
        <dbReference type="ARBA" id="ARBA00046681"/>
    </source>
</evidence>
<evidence type="ECO:0000256" key="5">
    <source>
        <dbReference type="ARBA" id="ARBA00022679"/>
    </source>
</evidence>
<keyword evidence="7" id="KW-0418">Kinase</keyword>
<feature type="domain" description="DhaK" evidence="17">
    <location>
        <begin position="13"/>
        <end position="350"/>
    </location>
</feature>
<evidence type="ECO:0000256" key="13">
    <source>
        <dbReference type="ARBA" id="ARBA00047974"/>
    </source>
</evidence>
<evidence type="ECO:0000259" key="16">
    <source>
        <dbReference type="PROSITE" id="PS51480"/>
    </source>
</evidence>
<evidence type="ECO:0000256" key="1">
    <source>
        <dbReference type="ARBA" id="ARBA00012107"/>
    </source>
</evidence>
<keyword evidence="19" id="KW-1185">Reference proteome</keyword>
<dbReference type="InterPro" id="IPR050861">
    <property type="entry name" value="Dihydroxyacetone_Kinase"/>
</dbReference>
<evidence type="ECO:0000259" key="17">
    <source>
        <dbReference type="PROSITE" id="PS51481"/>
    </source>
</evidence>
<keyword evidence="8" id="KW-0067">ATP-binding</keyword>
<comment type="function">
    <text evidence="11">Catalyzes both the phosphorylation of dihydroxyacetone and of glyceraldehyde, and the splitting of ribonucleoside diphosphate-X compounds among which FAD is the best substrate. Represses IFIH1-mediated cellular antiviral response.</text>
</comment>
<comment type="catalytic activity">
    <reaction evidence="15">
        <text>dihydroxyacetone + ATP = dihydroxyacetone phosphate + ADP + H(+)</text>
        <dbReference type="Rhea" id="RHEA:15773"/>
        <dbReference type="ChEBI" id="CHEBI:15378"/>
        <dbReference type="ChEBI" id="CHEBI:16016"/>
        <dbReference type="ChEBI" id="CHEBI:30616"/>
        <dbReference type="ChEBI" id="CHEBI:57642"/>
        <dbReference type="ChEBI" id="CHEBI:456216"/>
        <dbReference type="EC" id="2.7.1.29"/>
    </reaction>
</comment>
<dbReference type="Pfam" id="PF02733">
    <property type="entry name" value="Dak1"/>
    <property type="match status" value="1"/>
</dbReference>
<keyword evidence="6" id="KW-0547">Nucleotide-binding</keyword>
<dbReference type="EC" id="2.7.1.28" evidence="2"/>
<sequence>MTESHGCKYLLNSTDLNIRHHLTGMARTNPNIQILSDVDGIVRKDIAKLKGRVVLISGGGAGHEPMFAGFVGPKQLTAAVSGSYFASPSTGAIMRLVEQITKPDSSILFITANYTGDRLNFGLANEYLRLRGYKNIEAFVFGDDLAPFLTTVAGGEKNNIQIKRRGLAGIVFVHRIAGVLSERGQTLSQILSYLNRISRLIYTFSVSLSAADIVGQGASFRLPNDQMELGLGVHGESGVRRCRLMSANETIGLMLNELIGHLDRDGILERYQRKVIVLINNLGGMIPMEMNIIANEVIEQLIQKSINIKRIYSGSLFTSFNMKGVSITIFIVDNDDILDILDEFDRNHAIQTLYSVNKDFIYNQPDSKIQKIDIEKQQDQQQQQQCDQLLFQNICSKEIFVKCLRNACQSIINQETYLNNLDKTVGDSDCGSTLSSIARLILNQCDSIDVTPTFSRLSRLMINSQIGGTSGAIYSLLFTAAHNFIHNHYFIQSNNDDSKKQQQPSGKKIIEKFWLKLIEYCMERLSCYGGARINDRSMIDGLNGIIIGLKQCLSINDDLDDKRLAKIISESTWHQAKSTITMRANVGRASYVNEKHWLKNPDAGAIAVAIWLQAIVDTLANNNNNKVIG</sequence>